<evidence type="ECO:0000313" key="3">
    <source>
        <dbReference type="EMBL" id="MDQ0516181.1"/>
    </source>
</evidence>
<accession>A0ABU0M5G4</accession>
<sequence>METSLAANSAPRNKKYSVSDFAAMRYRLAGTRGGHRPGIGEEAVPAETDKRLLLLDEADNVLVARSRIAAGEDIAVEGNTVRLAAPLAIGHKIARRPIGAGEKIVKYGAPIGSATAAIAPGAHVHVHNVKSDYTPTYHLVGAEAEGR</sequence>
<feature type="domain" description="SAF" evidence="2">
    <location>
        <begin position="59"/>
        <end position="130"/>
    </location>
</feature>
<dbReference type="SMART" id="SM00858">
    <property type="entry name" value="SAF"/>
    <property type="match status" value="1"/>
</dbReference>
<dbReference type="Pfam" id="PF08666">
    <property type="entry name" value="SAF"/>
    <property type="match status" value="1"/>
</dbReference>
<dbReference type="Proteomes" id="UP001223743">
    <property type="component" value="Unassembled WGS sequence"/>
</dbReference>
<dbReference type="Gene3D" id="2.30.130.110">
    <property type="match status" value="1"/>
</dbReference>
<reference evidence="3 4" key="1">
    <citation type="submission" date="2023-07" db="EMBL/GenBank/DDBJ databases">
        <title>Genomic Encyclopedia of Type Strains, Phase IV (KMG-IV): sequencing the most valuable type-strain genomes for metagenomic binning, comparative biology and taxonomic classification.</title>
        <authorList>
            <person name="Goeker M."/>
        </authorList>
    </citation>
    <scope>NUCLEOTIDE SEQUENCE [LARGE SCALE GENOMIC DNA]</scope>
    <source>
        <strain evidence="3 4">B1-1</strain>
    </source>
</reference>
<evidence type="ECO:0000313" key="4">
    <source>
        <dbReference type="Proteomes" id="UP001223743"/>
    </source>
</evidence>
<dbReference type="PANTHER" id="PTHR30536">
    <property type="entry name" value="ALTRONATE/GALACTARATE DEHYDRATASE"/>
    <property type="match status" value="1"/>
</dbReference>
<keyword evidence="1" id="KW-0456">Lyase</keyword>
<dbReference type="RefSeq" id="WP_307289461.1">
    <property type="nucleotide sequence ID" value="NZ_JAUSWJ010000001.1"/>
</dbReference>
<evidence type="ECO:0000259" key="2">
    <source>
        <dbReference type="SMART" id="SM00858"/>
    </source>
</evidence>
<dbReference type="InterPro" id="IPR052172">
    <property type="entry name" value="UxaA_altronate/galactarate_dh"/>
</dbReference>
<name>A0ABU0M5G4_9HYPH</name>
<evidence type="ECO:0000256" key="1">
    <source>
        <dbReference type="ARBA" id="ARBA00023239"/>
    </source>
</evidence>
<organism evidence="3 4">
    <name type="scientific">Kaistia geumhonensis</name>
    <dbReference type="NCBI Taxonomy" id="410839"/>
    <lineage>
        <taxon>Bacteria</taxon>
        <taxon>Pseudomonadati</taxon>
        <taxon>Pseudomonadota</taxon>
        <taxon>Alphaproteobacteria</taxon>
        <taxon>Hyphomicrobiales</taxon>
        <taxon>Kaistiaceae</taxon>
        <taxon>Kaistia</taxon>
    </lineage>
</organism>
<keyword evidence="4" id="KW-1185">Reference proteome</keyword>
<comment type="caution">
    <text evidence="3">The sequence shown here is derived from an EMBL/GenBank/DDBJ whole genome shotgun (WGS) entry which is preliminary data.</text>
</comment>
<dbReference type="InterPro" id="IPR013974">
    <property type="entry name" value="SAF"/>
</dbReference>
<dbReference type="PANTHER" id="PTHR30536:SF5">
    <property type="entry name" value="ALTRONATE DEHYDRATASE"/>
    <property type="match status" value="1"/>
</dbReference>
<gene>
    <name evidence="3" type="ORF">QO015_001794</name>
</gene>
<dbReference type="CDD" id="cd11613">
    <property type="entry name" value="SAF_AH_GD"/>
    <property type="match status" value="1"/>
</dbReference>
<proteinExistence type="predicted"/>
<dbReference type="InterPro" id="IPR044144">
    <property type="entry name" value="SAF_UxaA/GarD"/>
</dbReference>
<dbReference type="EMBL" id="JAUSWJ010000001">
    <property type="protein sequence ID" value="MDQ0516181.1"/>
    <property type="molecule type" value="Genomic_DNA"/>
</dbReference>
<protein>
    <recommendedName>
        <fullName evidence="2">SAF domain-containing protein</fullName>
    </recommendedName>
</protein>